<accession>A0A4V2EXT3</accession>
<feature type="transmembrane region" description="Helical" evidence="2">
    <location>
        <begin position="343"/>
        <end position="365"/>
    </location>
</feature>
<protein>
    <submittedName>
        <fullName evidence="3">Transporter family-2 protein</fullName>
    </submittedName>
</protein>
<feature type="transmembrane region" description="Helical" evidence="2">
    <location>
        <begin position="255"/>
        <end position="282"/>
    </location>
</feature>
<feature type="transmembrane region" description="Helical" evidence="2">
    <location>
        <begin position="38"/>
        <end position="57"/>
    </location>
</feature>
<feature type="region of interest" description="Disordered" evidence="1">
    <location>
        <begin position="1"/>
        <end position="25"/>
    </location>
</feature>
<dbReference type="Proteomes" id="UP000293852">
    <property type="component" value="Unassembled WGS sequence"/>
</dbReference>
<evidence type="ECO:0000313" key="3">
    <source>
        <dbReference type="EMBL" id="RZS60590.1"/>
    </source>
</evidence>
<dbReference type="AlphaFoldDB" id="A0A4V2EXT3"/>
<feature type="transmembrane region" description="Helical" evidence="2">
    <location>
        <begin position="69"/>
        <end position="89"/>
    </location>
</feature>
<sequence>MTTTPTTERAGHGSGPTRSDAPRPLDDDAARRAARLRVAAEAAAFGAGLVSAVQSRVNGSFGAALGNGFLAATINFASALAILTLLVAISPKTRTGLRRVAASLRAGRQGASEAVRAAHRGVPGIGRLRWFQVIGGAAGGLFVTAQGMTVGSLGVALFVVAVTAGQSVSSLVCDRLGFAPGGKRAITPGRAVGPALAVAAVVVSQWPRLGSAEHLGLVALPLVAGVFVAAQHAVNGRVETTASHAPFGDRVDRGAGALAATFVNFLVGTMALLVVLAVSLAIQGLPDGGLPGEWWMYTGGALGVVFIGTAAAVVHRIGALLLALSLIAGQITGALLLDVATGVAPSLTTLVGVALTLAAIAVPALSSGRRAAAPADGSAQAGRSQTKTAVPGR</sequence>
<feature type="transmembrane region" description="Helical" evidence="2">
    <location>
        <begin position="319"/>
        <end position="337"/>
    </location>
</feature>
<evidence type="ECO:0000256" key="1">
    <source>
        <dbReference type="SAM" id="MobiDB-lite"/>
    </source>
</evidence>
<dbReference type="InterPro" id="IPR006750">
    <property type="entry name" value="YdcZ"/>
</dbReference>
<feature type="region of interest" description="Disordered" evidence="1">
    <location>
        <begin position="373"/>
        <end position="393"/>
    </location>
</feature>
<dbReference type="Pfam" id="PF04657">
    <property type="entry name" value="DMT_YdcZ"/>
    <property type="match status" value="2"/>
</dbReference>
<feature type="compositionally biased region" description="Low complexity" evidence="1">
    <location>
        <begin position="373"/>
        <end position="383"/>
    </location>
</feature>
<keyword evidence="2" id="KW-0812">Transmembrane</keyword>
<feature type="transmembrane region" description="Helical" evidence="2">
    <location>
        <begin position="215"/>
        <end position="234"/>
    </location>
</feature>
<keyword evidence="2" id="KW-0472">Membrane</keyword>
<feature type="compositionally biased region" description="Polar residues" evidence="1">
    <location>
        <begin position="384"/>
        <end position="393"/>
    </location>
</feature>
<keyword evidence="2" id="KW-1133">Transmembrane helix</keyword>
<evidence type="ECO:0000256" key="2">
    <source>
        <dbReference type="SAM" id="Phobius"/>
    </source>
</evidence>
<keyword evidence="4" id="KW-1185">Reference proteome</keyword>
<reference evidence="3 4" key="1">
    <citation type="submission" date="2019-02" db="EMBL/GenBank/DDBJ databases">
        <title>Sequencing the genomes of 1000 actinobacteria strains.</title>
        <authorList>
            <person name="Klenk H.-P."/>
        </authorList>
    </citation>
    <scope>NUCLEOTIDE SEQUENCE [LARGE SCALE GENOMIC DNA]</scope>
    <source>
        <strain evidence="3 4">DSM 16932</strain>
    </source>
</reference>
<dbReference type="GO" id="GO:0005886">
    <property type="term" value="C:plasma membrane"/>
    <property type="evidence" value="ECO:0007669"/>
    <property type="project" value="TreeGrafter"/>
</dbReference>
<dbReference type="PANTHER" id="PTHR34821:SF2">
    <property type="entry name" value="INNER MEMBRANE PROTEIN YDCZ"/>
    <property type="match status" value="1"/>
</dbReference>
<dbReference type="RefSeq" id="WP_207216467.1">
    <property type="nucleotide sequence ID" value="NZ_SGWX01000001.1"/>
</dbReference>
<evidence type="ECO:0000313" key="4">
    <source>
        <dbReference type="Proteomes" id="UP000293852"/>
    </source>
</evidence>
<gene>
    <name evidence="3" type="ORF">EV386_0859</name>
</gene>
<feature type="transmembrane region" description="Helical" evidence="2">
    <location>
        <begin position="294"/>
        <end position="314"/>
    </location>
</feature>
<comment type="caution">
    <text evidence="3">The sequence shown here is derived from an EMBL/GenBank/DDBJ whole genome shotgun (WGS) entry which is preliminary data.</text>
</comment>
<dbReference type="EMBL" id="SGWX01000001">
    <property type="protein sequence ID" value="RZS60590.1"/>
    <property type="molecule type" value="Genomic_DNA"/>
</dbReference>
<organism evidence="3 4">
    <name type="scientific">Xylanimonas ulmi</name>
    <dbReference type="NCBI Taxonomy" id="228973"/>
    <lineage>
        <taxon>Bacteria</taxon>
        <taxon>Bacillati</taxon>
        <taxon>Actinomycetota</taxon>
        <taxon>Actinomycetes</taxon>
        <taxon>Micrococcales</taxon>
        <taxon>Promicromonosporaceae</taxon>
        <taxon>Xylanimonas</taxon>
    </lineage>
</organism>
<proteinExistence type="predicted"/>
<name>A0A4V2EXT3_9MICO</name>
<dbReference type="PANTHER" id="PTHR34821">
    <property type="entry name" value="INNER MEMBRANE PROTEIN YDCZ"/>
    <property type="match status" value="1"/>
</dbReference>